<organism evidence="1 2">
    <name type="scientific">Rhodnius prolixus</name>
    <name type="common">Triatomid bug</name>
    <dbReference type="NCBI Taxonomy" id="13249"/>
    <lineage>
        <taxon>Eukaryota</taxon>
        <taxon>Metazoa</taxon>
        <taxon>Ecdysozoa</taxon>
        <taxon>Arthropoda</taxon>
        <taxon>Hexapoda</taxon>
        <taxon>Insecta</taxon>
        <taxon>Pterygota</taxon>
        <taxon>Neoptera</taxon>
        <taxon>Paraneoptera</taxon>
        <taxon>Hemiptera</taxon>
        <taxon>Heteroptera</taxon>
        <taxon>Panheteroptera</taxon>
        <taxon>Cimicomorpha</taxon>
        <taxon>Reduviidae</taxon>
        <taxon>Triatominae</taxon>
        <taxon>Rhodnius</taxon>
    </lineage>
</organism>
<name>T1I5P9_RHOPR</name>
<sequence length="127" mass="14269">MAEEVAEEGPARAVKSPEECEVAQKAVTGASGRNLPKAMENLSKAYQHSKTCKKCNETLGEFLGDIIQQLGVKLPRVKVNIVHCNISPLSTHLYWINHSLTYLPLFFLFFRISVIEMLNVCSYFHLS</sequence>
<evidence type="ECO:0000313" key="2">
    <source>
        <dbReference type="Proteomes" id="UP000015103"/>
    </source>
</evidence>
<accession>T1I5P9</accession>
<reference evidence="1" key="1">
    <citation type="submission" date="2015-05" db="UniProtKB">
        <authorList>
            <consortium name="EnsemblMetazoa"/>
        </authorList>
    </citation>
    <scope>IDENTIFICATION</scope>
</reference>
<protein>
    <submittedName>
        <fullName evidence="1">Uncharacterized protein</fullName>
    </submittedName>
</protein>
<dbReference type="VEuPathDB" id="VectorBase:RPRC011618"/>
<dbReference type="Proteomes" id="UP000015103">
    <property type="component" value="Unassembled WGS sequence"/>
</dbReference>
<keyword evidence="2" id="KW-1185">Reference proteome</keyword>
<evidence type="ECO:0000313" key="1">
    <source>
        <dbReference type="EnsemblMetazoa" id="RPRC011618-PA"/>
    </source>
</evidence>
<dbReference type="EMBL" id="ACPB03006135">
    <property type="status" value="NOT_ANNOTATED_CDS"/>
    <property type="molecule type" value="Genomic_DNA"/>
</dbReference>
<dbReference type="HOGENOM" id="CLU_1973234_0_0_1"/>
<dbReference type="InParanoid" id="T1I5P9"/>
<dbReference type="AlphaFoldDB" id="T1I5P9"/>
<dbReference type="EnsemblMetazoa" id="RPRC011618-RA">
    <property type="protein sequence ID" value="RPRC011618-PA"/>
    <property type="gene ID" value="RPRC011618"/>
</dbReference>
<proteinExistence type="predicted"/>